<feature type="transmembrane region" description="Helical" evidence="5">
    <location>
        <begin position="140"/>
        <end position="160"/>
    </location>
</feature>
<dbReference type="InterPro" id="IPR020846">
    <property type="entry name" value="MFS_dom"/>
</dbReference>
<comment type="subcellular location">
    <subcellularLocation>
        <location evidence="1">Membrane</location>
        <topology evidence="1">Multi-pass membrane protein</topology>
    </subcellularLocation>
</comment>
<evidence type="ECO:0000259" key="6">
    <source>
        <dbReference type="PROSITE" id="PS50850"/>
    </source>
</evidence>
<dbReference type="Gene3D" id="1.20.1250.20">
    <property type="entry name" value="MFS general substrate transporter like domains"/>
    <property type="match status" value="1"/>
</dbReference>
<dbReference type="GO" id="GO:0022857">
    <property type="term" value="F:transmembrane transporter activity"/>
    <property type="evidence" value="ECO:0007669"/>
    <property type="project" value="InterPro"/>
</dbReference>
<dbReference type="Pfam" id="PF00083">
    <property type="entry name" value="Sugar_tr"/>
    <property type="match status" value="1"/>
</dbReference>
<keyword evidence="4 5" id="KW-0472">Membrane</keyword>
<evidence type="ECO:0000256" key="1">
    <source>
        <dbReference type="ARBA" id="ARBA00004141"/>
    </source>
</evidence>
<dbReference type="InterPro" id="IPR005829">
    <property type="entry name" value="Sugar_transporter_CS"/>
</dbReference>
<dbReference type="SUPFAM" id="SSF103473">
    <property type="entry name" value="MFS general substrate transporter"/>
    <property type="match status" value="1"/>
</dbReference>
<reference evidence="7" key="2">
    <citation type="submission" date="2025-09" db="UniProtKB">
        <authorList>
            <consortium name="Ensembl"/>
        </authorList>
    </citation>
    <scope>IDENTIFICATION</scope>
</reference>
<dbReference type="GeneID" id="109519815"/>
<dbReference type="OMA" id="YLKNCAN"/>
<keyword evidence="8" id="KW-1185">Reference proteome</keyword>
<protein>
    <submittedName>
        <fullName evidence="7">Solute carrier family 22 member 7b, tandem duplicate 2</fullName>
    </submittedName>
</protein>
<feature type="transmembrane region" description="Helical" evidence="5">
    <location>
        <begin position="340"/>
        <end position="358"/>
    </location>
</feature>
<sequence length="525" mass="58371">MKFEDIISDIGGFGRFQKMIVIISFISRFTLPCHFLLNSFIAAVPAHRCHVAARDDGGIFGNLSLADQLTVSIPLEEAGTHSSCRMYAEPQYHLLLNASEEIQVPTLHCQDGWVYDNTTFKSTLATEWDLVCDQRSRSQATATIFFVGVMFGAVTFGSLSDRFGRRIMLLTSYLSGMLFALTSAFATSFLMFAVLRFLTGFCMTGIAIVSVVLCVEWVDVQHRKMVGIIESFSWTFGSIFFVPIAYLVTDWRWLIVSVTLPVLLGIFTWRWMPESARWLIANGKMEEAHLCLVKCAKMNGTEAFCQRLQPETLSSIVVSEKKGRVYSYLDLMRTPKMRRLCLCTGSLWLSVAIAFYGITFNISGFGLNIYLTQLLYSSAEVPGKLSIFFLLDRIGRKPTQVGMLMMLAVFLGINVVVPKDMSTLRTVVAIVGKGFAAASFGTTVLYSSELFPTVIRQNGMGYNSFMARIGVALAPLILLLDGVWKTLPQLVLFSSAVVAASVATQLSETRDRCLPETIEDVEGRQ</sequence>
<dbReference type="OrthoDB" id="2544694at2759"/>
<feature type="transmembrane region" description="Helical" evidence="5">
    <location>
        <begin position="197"/>
        <end position="218"/>
    </location>
</feature>
<evidence type="ECO:0000313" key="8">
    <source>
        <dbReference type="Proteomes" id="UP000264820"/>
    </source>
</evidence>
<accession>A0A3Q2ZL04</accession>
<dbReference type="AlphaFoldDB" id="A0A3Q2ZL04"/>
<keyword evidence="2 5" id="KW-0812">Transmembrane</keyword>
<evidence type="ECO:0000256" key="4">
    <source>
        <dbReference type="ARBA" id="ARBA00023136"/>
    </source>
</evidence>
<feature type="domain" description="Major facilitator superfamily (MFS) profile" evidence="6">
    <location>
        <begin position="86"/>
        <end position="512"/>
    </location>
</feature>
<dbReference type="GO" id="GO:0016020">
    <property type="term" value="C:membrane"/>
    <property type="evidence" value="ECO:0007669"/>
    <property type="project" value="UniProtKB-SubCell"/>
</dbReference>
<organism evidence="7 8">
    <name type="scientific">Hippocampus comes</name>
    <name type="common">Tiger tail seahorse</name>
    <dbReference type="NCBI Taxonomy" id="109280"/>
    <lineage>
        <taxon>Eukaryota</taxon>
        <taxon>Metazoa</taxon>
        <taxon>Chordata</taxon>
        <taxon>Craniata</taxon>
        <taxon>Vertebrata</taxon>
        <taxon>Euteleostomi</taxon>
        <taxon>Actinopterygii</taxon>
        <taxon>Neopterygii</taxon>
        <taxon>Teleostei</taxon>
        <taxon>Neoteleostei</taxon>
        <taxon>Acanthomorphata</taxon>
        <taxon>Syngnathiaria</taxon>
        <taxon>Syngnathiformes</taxon>
        <taxon>Syngnathoidei</taxon>
        <taxon>Syngnathidae</taxon>
        <taxon>Hippocampus</taxon>
    </lineage>
</organism>
<feature type="transmembrane region" description="Helical" evidence="5">
    <location>
        <begin position="253"/>
        <end position="272"/>
    </location>
</feature>
<dbReference type="PANTHER" id="PTHR24064">
    <property type="entry name" value="SOLUTE CARRIER FAMILY 22 MEMBER"/>
    <property type="match status" value="1"/>
</dbReference>
<dbReference type="GeneTree" id="ENSGT00940000154922"/>
<dbReference type="InterPro" id="IPR036259">
    <property type="entry name" value="MFS_trans_sf"/>
</dbReference>
<dbReference type="Proteomes" id="UP000264820">
    <property type="component" value="Unplaced"/>
</dbReference>
<proteinExistence type="predicted"/>
<dbReference type="Ensembl" id="ENSHCOT00000027954.1">
    <property type="protein sequence ID" value="ENSHCOP00000027124.1"/>
    <property type="gene ID" value="ENSHCOG00000018677.1"/>
</dbReference>
<feature type="transmembrane region" description="Helical" evidence="5">
    <location>
        <begin position="423"/>
        <end position="445"/>
    </location>
</feature>
<feature type="transmembrane region" description="Helical" evidence="5">
    <location>
        <begin position="398"/>
        <end position="417"/>
    </location>
</feature>
<keyword evidence="3 5" id="KW-1133">Transmembrane helix</keyword>
<name>A0A3Q2ZL04_HIPCM</name>
<evidence type="ECO:0000313" key="7">
    <source>
        <dbReference type="Ensembl" id="ENSHCOP00000027124.1"/>
    </source>
</evidence>
<feature type="transmembrane region" description="Helical" evidence="5">
    <location>
        <begin position="225"/>
        <end position="247"/>
    </location>
</feature>
<evidence type="ECO:0000256" key="5">
    <source>
        <dbReference type="SAM" id="Phobius"/>
    </source>
</evidence>
<evidence type="ECO:0000256" key="2">
    <source>
        <dbReference type="ARBA" id="ARBA00022692"/>
    </source>
</evidence>
<evidence type="ECO:0000256" key="3">
    <source>
        <dbReference type="ARBA" id="ARBA00022989"/>
    </source>
</evidence>
<dbReference type="PROSITE" id="PS50850">
    <property type="entry name" value="MFS"/>
    <property type="match status" value="1"/>
</dbReference>
<dbReference type="InterPro" id="IPR005828">
    <property type="entry name" value="MFS_sugar_transport-like"/>
</dbReference>
<reference evidence="7" key="1">
    <citation type="submission" date="2025-08" db="UniProtKB">
        <authorList>
            <consortium name="Ensembl"/>
        </authorList>
    </citation>
    <scope>IDENTIFICATION</scope>
</reference>
<dbReference type="PROSITE" id="PS00216">
    <property type="entry name" value="SUGAR_TRANSPORT_1"/>
    <property type="match status" value="1"/>
</dbReference>
<feature type="transmembrane region" description="Helical" evidence="5">
    <location>
        <begin position="465"/>
        <end position="484"/>
    </location>
</feature>
<feature type="transmembrane region" description="Helical" evidence="5">
    <location>
        <begin position="167"/>
        <end position="191"/>
    </location>
</feature>
<dbReference type="RefSeq" id="XP_019732138.1">
    <property type="nucleotide sequence ID" value="XM_019876579.1"/>
</dbReference>
<dbReference type="STRING" id="109280.ENSHCOP00000027124"/>